<comment type="caution">
    <text evidence="7">The sequence shown here is derived from an EMBL/GenBank/DDBJ whole genome shotgun (WGS) entry which is preliminary data.</text>
</comment>
<feature type="chain" id="PRO_5001532369" evidence="5">
    <location>
        <begin position="22"/>
        <end position="191"/>
    </location>
</feature>
<evidence type="ECO:0000259" key="6">
    <source>
        <dbReference type="Pfam" id="PF04234"/>
    </source>
</evidence>
<evidence type="ECO:0000313" key="8">
    <source>
        <dbReference type="Proteomes" id="UP000028868"/>
    </source>
</evidence>
<dbReference type="AlphaFoldDB" id="A0A024P8V2"/>
<dbReference type="InterPro" id="IPR007348">
    <property type="entry name" value="CopC_dom"/>
</dbReference>
<proteinExistence type="predicted"/>
<keyword evidence="4" id="KW-0472">Membrane</keyword>
<evidence type="ECO:0000256" key="1">
    <source>
        <dbReference type="ARBA" id="ARBA00022729"/>
    </source>
</evidence>
<dbReference type="OrthoDB" id="2353937at2"/>
<reference evidence="7 8" key="2">
    <citation type="submission" date="2014-05" db="EMBL/GenBank/DDBJ databases">
        <title>Draft genome sequence of Halobacillus karajensis HK-03.</title>
        <authorList>
            <person name="Khelaifia S."/>
            <person name="Croce O."/>
            <person name="Lagier J.C."/>
            <person name="Raoult D."/>
        </authorList>
    </citation>
    <scope>NUCLEOTIDE SEQUENCE [LARGE SCALE GENOMIC DNA]</scope>
    <source>
        <strain evidence="7 8">HD-03</strain>
    </source>
</reference>
<dbReference type="Proteomes" id="UP000028868">
    <property type="component" value="Unassembled WGS sequence"/>
</dbReference>
<dbReference type="EMBL" id="CCDI010000004">
    <property type="protein sequence ID" value="CDQ25243.1"/>
    <property type="molecule type" value="Genomic_DNA"/>
</dbReference>
<dbReference type="GO" id="GO:0046688">
    <property type="term" value="P:response to copper ion"/>
    <property type="evidence" value="ECO:0007669"/>
    <property type="project" value="InterPro"/>
</dbReference>
<dbReference type="Gene3D" id="2.60.40.1220">
    <property type="match status" value="1"/>
</dbReference>
<dbReference type="InterPro" id="IPR014756">
    <property type="entry name" value="Ig_E-set"/>
</dbReference>
<dbReference type="Pfam" id="PF04234">
    <property type="entry name" value="CopC"/>
    <property type="match status" value="1"/>
</dbReference>
<keyword evidence="1 5" id="KW-0732">Signal</keyword>
<evidence type="ECO:0000256" key="3">
    <source>
        <dbReference type="SAM" id="MobiDB-lite"/>
    </source>
</evidence>
<feature type="signal peptide" evidence="5">
    <location>
        <begin position="1"/>
        <end position="21"/>
    </location>
</feature>
<sequence>MKHIAMLFVLFAFLLPVTVEAHTHLKSSTPEGGGTVTSDTPVVTLTFDSPVQEPNALTVSDQQGEEFTIETFTHSPENVLEFEVPEEAENGEIEVFYSIIGQDGHVMENTLTFNYEGGDKADSSEEEEKASEDSSANEGEEAESTPESSEEEQNEATENQESDGTSWLLPVIAIGLLLTAGLVFLGVRKKS</sequence>
<keyword evidence="2" id="KW-0186">Copper</keyword>
<dbReference type="InterPro" id="IPR014755">
    <property type="entry name" value="Cu-Rt/internalin_Ig-like"/>
</dbReference>
<keyword evidence="4" id="KW-0812">Transmembrane</keyword>
<organism evidence="7 8">
    <name type="scientific">Halobacillus karajensis</name>
    <dbReference type="NCBI Taxonomy" id="195088"/>
    <lineage>
        <taxon>Bacteria</taxon>
        <taxon>Bacillati</taxon>
        <taxon>Bacillota</taxon>
        <taxon>Bacilli</taxon>
        <taxon>Bacillales</taxon>
        <taxon>Bacillaceae</taxon>
        <taxon>Halobacillus</taxon>
    </lineage>
</organism>
<feature type="transmembrane region" description="Helical" evidence="4">
    <location>
        <begin position="167"/>
        <end position="187"/>
    </location>
</feature>
<gene>
    <name evidence="7" type="ORF">BN983_03556</name>
</gene>
<feature type="region of interest" description="Disordered" evidence="3">
    <location>
        <begin position="115"/>
        <end position="165"/>
    </location>
</feature>
<evidence type="ECO:0000256" key="4">
    <source>
        <dbReference type="SAM" id="Phobius"/>
    </source>
</evidence>
<feature type="domain" description="CopC" evidence="6">
    <location>
        <begin position="22"/>
        <end position="114"/>
    </location>
</feature>
<keyword evidence="4" id="KW-1133">Transmembrane helix</keyword>
<dbReference type="GO" id="GO:0042597">
    <property type="term" value="C:periplasmic space"/>
    <property type="evidence" value="ECO:0007669"/>
    <property type="project" value="InterPro"/>
</dbReference>
<protein>
    <submittedName>
        <fullName evidence="7">Copper resistance protein CopC</fullName>
    </submittedName>
</protein>
<reference evidence="8" key="1">
    <citation type="submission" date="2014-03" db="EMBL/GenBank/DDBJ databases">
        <authorList>
            <person name="Urmite Genomes U."/>
        </authorList>
    </citation>
    <scope>NUCLEOTIDE SEQUENCE [LARGE SCALE GENOMIC DNA]</scope>
    <source>
        <strain evidence="8">HD-03</strain>
    </source>
</reference>
<keyword evidence="8" id="KW-1185">Reference proteome</keyword>
<evidence type="ECO:0000256" key="5">
    <source>
        <dbReference type="SAM" id="SignalP"/>
    </source>
</evidence>
<name>A0A024P8V2_9BACI</name>
<dbReference type="SUPFAM" id="SSF81296">
    <property type="entry name" value="E set domains"/>
    <property type="match status" value="1"/>
</dbReference>
<evidence type="ECO:0000256" key="2">
    <source>
        <dbReference type="ARBA" id="ARBA00023008"/>
    </source>
</evidence>
<evidence type="ECO:0000313" key="7">
    <source>
        <dbReference type="EMBL" id="CDQ25243.1"/>
    </source>
</evidence>
<accession>A0A024P8V2</accession>
<feature type="compositionally biased region" description="Acidic residues" evidence="3">
    <location>
        <begin position="138"/>
        <end position="161"/>
    </location>
</feature>
<dbReference type="RefSeq" id="WP_035510613.1">
    <property type="nucleotide sequence ID" value="NZ_CCDH010000002.1"/>
</dbReference>
<dbReference type="GO" id="GO:0005507">
    <property type="term" value="F:copper ion binding"/>
    <property type="evidence" value="ECO:0007669"/>
    <property type="project" value="InterPro"/>
</dbReference>